<keyword evidence="2" id="KW-0964">Secreted</keyword>
<evidence type="ECO:0000313" key="6">
    <source>
        <dbReference type="Proteomes" id="UP000694406"/>
    </source>
</evidence>
<feature type="chain" id="PRO_5034144442" evidence="4">
    <location>
        <begin position="22"/>
        <end position="96"/>
    </location>
</feature>
<organism evidence="5 6">
    <name type="scientific">Laticauda laticaudata</name>
    <name type="common">Blue-ringed sea krait</name>
    <name type="synonym">Blue-lipped sea krait</name>
    <dbReference type="NCBI Taxonomy" id="8630"/>
    <lineage>
        <taxon>Eukaryota</taxon>
        <taxon>Metazoa</taxon>
        <taxon>Chordata</taxon>
        <taxon>Craniata</taxon>
        <taxon>Vertebrata</taxon>
        <taxon>Euteleostomi</taxon>
        <taxon>Lepidosauria</taxon>
        <taxon>Squamata</taxon>
        <taxon>Bifurcata</taxon>
        <taxon>Unidentata</taxon>
        <taxon>Episquamata</taxon>
        <taxon>Toxicofera</taxon>
        <taxon>Serpentes</taxon>
        <taxon>Colubroidea</taxon>
        <taxon>Elapidae</taxon>
        <taxon>Laticaudinae</taxon>
        <taxon>Laticauda</taxon>
    </lineage>
</organism>
<sequence length="96" mass="10688">MKTLLLTLVVVAIVYLDLGYTKLCATCVKPFPFKSESRCCSEGHDICYKVYWLNEHGNEQVPYEGKYPVMLDHGCVTACTGMNPTGTQICCPTNCE</sequence>
<dbReference type="GO" id="GO:0005576">
    <property type="term" value="C:extracellular region"/>
    <property type="evidence" value="ECO:0007669"/>
    <property type="project" value="UniProtKB-SubCell"/>
</dbReference>
<keyword evidence="3" id="KW-1015">Disulfide bond</keyword>
<evidence type="ECO:0000256" key="4">
    <source>
        <dbReference type="SAM" id="SignalP"/>
    </source>
</evidence>
<reference evidence="5" key="1">
    <citation type="submission" date="2025-08" db="UniProtKB">
        <authorList>
            <consortium name="Ensembl"/>
        </authorList>
    </citation>
    <scope>IDENTIFICATION</scope>
</reference>
<keyword evidence="4" id="KW-0732">Signal</keyword>
<evidence type="ECO:0000256" key="2">
    <source>
        <dbReference type="ARBA" id="ARBA00022525"/>
    </source>
</evidence>
<evidence type="ECO:0000256" key="1">
    <source>
        <dbReference type="ARBA" id="ARBA00004613"/>
    </source>
</evidence>
<dbReference type="InterPro" id="IPR045860">
    <property type="entry name" value="Snake_toxin-like_sf"/>
</dbReference>
<comment type="subcellular location">
    <subcellularLocation>
        <location evidence="1">Secreted</location>
    </subcellularLocation>
</comment>
<proteinExistence type="predicted"/>
<evidence type="ECO:0000256" key="3">
    <source>
        <dbReference type="ARBA" id="ARBA00023157"/>
    </source>
</evidence>
<dbReference type="Gene3D" id="2.10.60.10">
    <property type="entry name" value="CD59"/>
    <property type="match status" value="1"/>
</dbReference>
<keyword evidence="6" id="KW-1185">Reference proteome</keyword>
<reference evidence="5" key="2">
    <citation type="submission" date="2025-09" db="UniProtKB">
        <authorList>
            <consortium name="Ensembl"/>
        </authorList>
    </citation>
    <scope>IDENTIFICATION</scope>
</reference>
<name>A0A8C5S8K0_LATLA</name>
<dbReference type="Ensembl" id="ENSLLTT00000014727.1">
    <property type="protein sequence ID" value="ENSLLTP00000014171.1"/>
    <property type="gene ID" value="ENSLLTG00000010871.1"/>
</dbReference>
<dbReference type="Proteomes" id="UP000694406">
    <property type="component" value="Unplaced"/>
</dbReference>
<accession>A0A8C5S8K0</accession>
<protein>
    <submittedName>
        <fullName evidence="5">Uncharacterized protein</fullName>
    </submittedName>
</protein>
<feature type="signal peptide" evidence="4">
    <location>
        <begin position="1"/>
        <end position="21"/>
    </location>
</feature>
<dbReference type="SUPFAM" id="SSF57302">
    <property type="entry name" value="Snake toxin-like"/>
    <property type="match status" value="1"/>
</dbReference>
<evidence type="ECO:0000313" key="5">
    <source>
        <dbReference type="Ensembl" id="ENSLLTP00000014171.1"/>
    </source>
</evidence>
<dbReference type="AlphaFoldDB" id="A0A8C5S8K0"/>